<reference evidence="1" key="1">
    <citation type="submission" date="2023-05" db="EMBL/GenBank/DDBJ databases">
        <authorList>
            <consortium name="ELIXIR-Norway"/>
        </authorList>
    </citation>
    <scope>NUCLEOTIDE SEQUENCE</scope>
</reference>
<name>A0ACB0F222_RANTA</name>
<gene>
    <name evidence="1" type="ORF">MRATA1EN3_LOCUS17920</name>
</gene>
<organism evidence="1 2">
    <name type="scientific">Rangifer tarandus platyrhynchus</name>
    <name type="common">Svalbard reindeer</name>
    <dbReference type="NCBI Taxonomy" id="3082113"/>
    <lineage>
        <taxon>Eukaryota</taxon>
        <taxon>Metazoa</taxon>
        <taxon>Chordata</taxon>
        <taxon>Craniata</taxon>
        <taxon>Vertebrata</taxon>
        <taxon>Euteleostomi</taxon>
        <taxon>Mammalia</taxon>
        <taxon>Eutheria</taxon>
        <taxon>Laurasiatheria</taxon>
        <taxon>Artiodactyla</taxon>
        <taxon>Ruminantia</taxon>
        <taxon>Pecora</taxon>
        <taxon>Cervidae</taxon>
        <taxon>Odocoileinae</taxon>
        <taxon>Rangifer</taxon>
    </lineage>
</organism>
<dbReference type="EMBL" id="OX596087">
    <property type="protein sequence ID" value="CAI9706707.1"/>
    <property type="molecule type" value="Genomic_DNA"/>
</dbReference>
<evidence type="ECO:0000313" key="2">
    <source>
        <dbReference type="Proteomes" id="UP001162501"/>
    </source>
</evidence>
<sequence>MRLLGCGTQGQPGRGHVEAQRRGRSSGDELILSWAQDHKPETLSNGPRCVLSQFRWDNSRERQEADLVSMAQCGSGASSPAFLTHFLEKPGLHQGTREPGPDCKGDGCLRG</sequence>
<accession>A0ACB0F222</accession>
<evidence type="ECO:0000313" key="1">
    <source>
        <dbReference type="EMBL" id="CAI9706707.1"/>
    </source>
</evidence>
<protein>
    <submittedName>
        <fullName evidence="1">Uncharacterized protein</fullName>
    </submittedName>
</protein>
<dbReference type="Proteomes" id="UP001162501">
    <property type="component" value="Chromosome 3"/>
</dbReference>
<proteinExistence type="predicted"/>